<proteinExistence type="predicted"/>
<protein>
    <submittedName>
        <fullName evidence="2">DUF3895 domain-containing protein</fullName>
    </submittedName>
</protein>
<evidence type="ECO:0000313" key="2">
    <source>
        <dbReference type="EMBL" id="MBU9713862.1"/>
    </source>
</evidence>
<comment type="caution">
    <text evidence="2">The sequence shown here is derived from an EMBL/GenBank/DDBJ whole genome shotgun (WGS) entry which is preliminary data.</text>
</comment>
<evidence type="ECO:0000313" key="3">
    <source>
        <dbReference type="Proteomes" id="UP000784880"/>
    </source>
</evidence>
<dbReference type="Proteomes" id="UP000784880">
    <property type="component" value="Unassembled WGS sequence"/>
</dbReference>
<evidence type="ECO:0000256" key="1">
    <source>
        <dbReference type="SAM" id="MobiDB-lite"/>
    </source>
</evidence>
<organism evidence="2 3">
    <name type="scientific">Evansella tamaricis</name>
    <dbReference type="NCBI Taxonomy" id="2069301"/>
    <lineage>
        <taxon>Bacteria</taxon>
        <taxon>Bacillati</taxon>
        <taxon>Bacillota</taxon>
        <taxon>Bacilli</taxon>
        <taxon>Bacillales</taxon>
        <taxon>Bacillaceae</taxon>
        <taxon>Evansella</taxon>
    </lineage>
</organism>
<gene>
    <name evidence="2" type="ORF">KS419_19205</name>
</gene>
<reference evidence="2 3" key="1">
    <citation type="submission" date="2021-06" db="EMBL/GenBank/DDBJ databases">
        <title>Bacillus sp. RD4P76, an endophyte from a halophyte.</title>
        <authorList>
            <person name="Sun J.-Q."/>
        </authorList>
    </citation>
    <scope>NUCLEOTIDE SEQUENCE [LARGE SCALE GENOMIC DNA]</scope>
    <source>
        <strain evidence="2 3">CGMCC 1.15917</strain>
    </source>
</reference>
<keyword evidence="3" id="KW-1185">Reference proteome</keyword>
<accession>A0ABS6JJM0</accession>
<sequence length="327" mass="38189">MALILTKEERDEIVGSLSEEQRNFILNYVKRGKKTVFANELAKDKGIVLPSNISSEELEHLLDEWVLVDYIDNGFVNPETPCECGRPLRYQYIVKHKTTNEARCFGIKHFEEHTEIPAEIVARIKNGFQTIEYEMDELLVKIKSDWNLMQEIPFLPEDFSFSKDMDLHLKNKVPLLDRQIRRLRQQVLTFMNTGESQPHERKRPEINESLLERETESKVKEPVAINLFTEEEMPAPKREKDVSPHALDPQYREAVQRYLKEGVTSARVITELLIKNNGAPRERYTTRKPKLYVAVCFYLDLLVSKAKAKHIGVLELEDRYYTYIGCS</sequence>
<dbReference type="RefSeq" id="WP_217068043.1">
    <property type="nucleotide sequence ID" value="NZ_JAHQCS010000154.1"/>
</dbReference>
<feature type="region of interest" description="Disordered" evidence="1">
    <location>
        <begin position="194"/>
        <end position="218"/>
    </location>
</feature>
<feature type="compositionally biased region" description="Basic and acidic residues" evidence="1">
    <location>
        <begin position="197"/>
        <end position="218"/>
    </location>
</feature>
<dbReference type="EMBL" id="JAHQCS010000154">
    <property type="protein sequence ID" value="MBU9713862.1"/>
    <property type="molecule type" value="Genomic_DNA"/>
</dbReference>
<name>A0ABS6JJM0_9BACI</name>